<dbReference type="Pfam" id="PF07715">
    <property type="entry name" value="Plug"/>
    <property type="match status" value="1"/>
</dbReference>
<gene>
    <name evidence="13" type="ORF">EPI11_04315</name>
</gene>
<dbReference type="InterPro" id="IPR037066">
    <property type="entry name" value="Plug_dom_sf"/>
</dbReference>
<evidence type="ECO:0000256" key="8">
    <source>
        <dbReference type="PROSITE-ProRule" id="PRU01360"/>
    </source>
</evidence>
<name>A0A3S3QEE0_9FLAO</name>
<dbReference type="PANTHER" id="PTHR30069">
    <property type="entry name" value="TONB-DEPENDENT OUTER MEMBRANE RECEPTOR"/>
    <property type="match status" value="1"/>
</dbReference>
<evidence type="ECO:0000313" key="13">
    <source>
        <dbReference type="EMBL" id="RWX02450.1"/>
    </source>
</evidence>
<proteinExistence type="inferred from homology"/>
<dbReference type="OrthoDB" id="8764943at2"/>
<feature type="domain" description="TonB-dependent receptor plug" evidence="11">
    <location>
        <begin position="143"/>
        <end position="217"/>
    </location>
</feature>
<evidence type="ECO:0000256" key="1">
    <source>
        <dbReference type="ARBA" id="ARBA00004571"/>
    </source>
</evidence>
<dbReference type="RefSeq" id="WP_128388722.1">
    <property type="nucleotide sequence ID" value="NZ_SBII01000002.1"/>
</dbReference>
<dbReference type="InterPro" id="IPR008969">
    <property type="entry name" value="CarboxyPept-like_regulatory"/>
</dbReference>
<dbReference type="PROSITE" id="PS52016">
    <property type="entry name" value="TONB_DEPENDENT_REC_3"/>
    <property type="match status" value="1"/>
</dbReference>
<evidence type="ECO:0000256" key="7">
    <source>
        <dbReference type="ARBA" id="ARBA00023237"/>
    </source>
</evidence>
<dbReference type="Gene3D" id="2.170.130.10">
    <property type="entry name" value="TonB-dependent receptor, plug domain"/>
    <property type="match status" value="1"/>
</dbReference>
<dbReference type="EMBL" id="SBII01000002">
    <property type="protein sequence ID" value="RWX02450.1"/>
    <property type="molecule type" value="Genomic_DNA"/>
</dbReference>
<dbReference type="GO" id="GO:0015344">
    <property type="term" value="F:siderophore uptake transmembrane transporter activity"/>
    <property type="evidence" value="ECO:0007669"/>
    <property type="project" value="TreeGrafter"/>
</dbReference>
<comment type="similarity">
    <text evidence="8">Belongs to the TonB-dependent receptor family.</text>
</comment>
<organism evidence="13 14">
    <name type="scientific">Flavobacterium cerinum</name>
    <dbReference type="NCBI Taxonomy" id="2502784"/>
    <lineage>
        <taxon>Bacteria</taxon>
        <taxon>Pseudomonadati</taxon>
        <taxon>Bacteroidota</taxon>
        <taxon>Flavobacteriia</taxon>
        <taxon>Flavobacteriales</taxon>
        <taxon>Flavobacteriaceae</taxon>
        <taxon>Flavobacterium</taxon>
    </lineage>
</organism>
<keyword evidence="4 8" id="KW-0812">Transmembrane</keyword>
<keyword evidence="3 8" id="KW-1134">Transmembrane beta strand</keyword>
<evidence type="ECO:0000259" key="11">
    <source>
        <dbReference type="Pfam" id="PF07715"/>
    </source>
</evidence>
<evidence type="ECO:0000256" key="6">
    <source>
        <dbReference type="ARBA" id="ARBA00023136"/>
    </source>
</evidence>
<evidence type="ECO:0000256" key="3">
    <source>
        <dbReference type="ARBA" id="ARBA00022452"/>
    </source>
</evidence>
<dbReference type="InterPro" id="IPR012910">
    <property type="entry name" value="Plug_dom"/>
</dbReference>
<feature type="chain" id="PRO_5018525878" evidence="10">
    <location>
        <begin position="20"/>
        <end position="802"/>
    </location>
</feature>
<dbReference type="SUPFAM" id="SSF49464">
    <property type="entry name" value="Carboxypeptidase regulatory domain-like"/>
    <property type="match status" value="1"/>
</dbReference>
<keyword evidence="2 8" id="KW-0813">Transport</keyword>
<evidence type="ECO:0000256" key="9">
    <source>
        <dbReference type="SAM" id="MobiDB-lite"/>
    </source>
</evidence>
<evidence type="ECO:0000256" key="4">
    <source>
        <dbReference type="ARBA" id="ARBA00022692"/>
    </source>
</evidence>
<keyword evidence="6 8" id="KW-0472">Membrane</keyword>
<keyword evidence="13" id="KW-0675">Receptor</keyword>
<feature type="signal peptide" evidence="10">
    <location>
        <begin position="1"/>
        <end position="19"/>
    </location>
</feature>
<sequence>MKLKFLFMLLFGSIMTMTAQNPGSISGKIIDKTTKEALPYVSIVVKENGTVVTGGITEDNGSFTIKNLPLKSYTVEVQFMGYKTQTKPITLTDAEKNINLGTIILVEEATTLDEVNIVKEVTTIEQKIDRKVITVGRDLTTVGGTASEIMNNIPSVNVDQDGKISLRGNSNVRVLVDGRPTNMDPAQLLKQIPSTSIKKIELITNPSAKYNPEGMSGIINIVLHKNANDGFNGNFNAGITFGETPKVNNSLDMNYRTGKVNFFTNVGSNSGKYFNDGFVQRTDKINSRQVLDIVNDNENYLGKFGMDYYINDKNTLSVYTNQNYNNGTSSIGTNIFYASDPTKDLSQLSNFDSDNTNNTYNLAYKHKFEKEGHTLDFEGNYNTTKSTQDVDYTTTLVNNAPIIYTDGLVDRRKNTTLNLDYVNPLSEKSTLELGAETRIIRSDNKYNSNNTAITNPLERSIAYTYDQDIYSAYATFGQKFDKFSYQLGARFESYKVNAINNGVSTYKDDYITVYPSAYLTYNLNEKNMFQMSYSRRVDRPSIEQATPIREFSTTLITSRGNSELKPQFTNSVELNYTKMFGKGSSITAGVFYRLISDEISRVLYPNDETPDNTEDQIMSFRNFDHNNSYGFEVSANYRIFKWWDIQPAIDFSSLSQKGVISIEQPDGTSHSSIKSITANAFNARLNSNFRVNNRLSFNLFGFYRSAVDGVQNNTKDMYKIDSGARYTLLDNKMSLSVRFNDMFKTMRYGFDGANPFPQNGEFRWESRTVYFGINYMFGGGKNRAMQRKQREDNTKQSSGGMF</sequence>
<dbReference type="InterPro" id="IPR039426">
    <property type="entry name" value="TonB-dep_rcpt-like"/>
</dbReference>
<dbReference type="SUPFAM" id="SSF56935">
    <property type="entry name" value="Porins"/>
    <property type="match status" value="1"/>
</dbReference>
<dbReference type="GO" id="GO:0044718">
    <property type="term" value="P:siderophore transmembrane transport"/>
    <property type="evidence" value="ECO:0007669"/>
    <property type="project" value="TreeGrafter"/>
</dbReference>
<dbReference type="Pfam" id="PF14905">
    <property type="entry name" value="OMP_b-brl_3"/>
    <property type="match status" value="1"/>
</dbReference>
<evidence type="ECO:0000256" key="10">
    <source>
        <dbReference type="SAM" id="SignalP"/>
    </source>
</evidence>
<evidence type="ECO:0000259" key="12">
    <source>
        <dbReference type="Pfam" id="PF14905"/>
    </source>
</evidence>
<feature type="domain" description="Outer membrane protein beta-barrel" evidence="12">
    <location>
        <begin position="366"/>
        <end position="775"/>
    </location>
</feature>
<accession>A0A3S3QEE0</accession>
<keyword evidence="5 10" id="KW-0732">Signal</keyword>
<dbReference type="GO" id="GO:0009279">
    <property type="term" value="C:cell outer membrane"/>
    <property type="evidence" value="ECO:0007669"/>
    <property type="project" value="UniProtKB-SubCell"/>
</dbReference>
<dbReference type="PANTHER" id="PTHR30069:SF29">
    <property type="entry name" value="HEMOGLOBIN AND HEMOGLOBIN-HAPTOGLOBIN-BINDING PROTEIN 1-RELATED"/>
    <property type="match status" value="1"/>
</dbReference>
<evidence type="ECO:0000313" key="14">
    <source>
        <dbReference type="Proteomes" id="UP000287527"/>
    </source>
</evidence>
<evidence type="ECO:0000256" key="2">
    <source>
        <dbReference type="ARBA" id="ARBA00022448"/>
    </source>
</evidence>
<keyword evidence="14" id="KW-1185">Reference proteome</keyword>
<reference evidence="13 14" key="1">
    <citation type="submission" date="2019-01" db="EMBL/GenBank/DDBJ databases">
        <title>Flavobacterium sp. nov.,isolated from freshwater.</title>
        <authorList>
            <person name="Zhang R."/>
            <person name="Du Z.-J."/>
        </authorList>
    </citation>
    <scope>NUCLEOTIDE SEQUENCE [LARGE SCALE GENOMIC DNA]</scope>
    <source>
        <strain evidence="13 14">1E403</strain>
    </source>
</reference>
<dbReference type="Gene3D" id="2.60.40.1120">
    <property type="entry name" value="Carboxypeptidase-like, regulatory domain"/>
    <property type="match status" value="1"/>
</dbReference>
<dbReference type="Gene3D" id="2.40.170.20">
    <property type="entry name" value="TonB-dependent receptor, beta-barrel domain"/>
    <property type="match status" value="1"/>
</dbReference>
<dbReference type="InterPro" id="IPR041700">
    <property type="entry name" value="OMP_b-brl_3"/>
</dbReference>
<dbReference type="Pfam" id="PF13715">
    <property type="entry name" value="CarbopepD_reg_2"/>
    <property type="match status" value="1"/>
</dbReference>
<evidence type="ECO:0000256" key="5">
    <source>
        <dbReference type="ARBA" id="ARBA00022729"/>
    </source>
</evidence>
<dbReference type="Proteomes" id="UP000287527">
    <property type="component" value="Unassembled WGS sequence"/>
</dbReference>
<feature type="region of interest" description="Disordered" evidence="9">
    <location>
        <begin position="782"/>
        <end position="802"/>
    </location>
</feature>
<comment type="caution">
    <text evidence="13">The sequence shown here is derived from an EMBL/GenBank/DDBJ whole genome shotgun (WGS) entry which is preliminary data.</text>
</comment>
<keyword evidence="7 8" id="KW-0998">Cell outer membrane</keyword>
<comment type="subcellular location">
    <subcellularLocation>
        <location evidence="1 8">Cell outer membrane</location>
        <topology evidence="1 8">Multi-pass membrane protein</topology>
    </subcellularLocation>
</comment>
<dbReference type="AlphaFoldDB" id="A0A3S3QEE0"/>
<dbReference type="InterPro" id="IPR036942">
    <property type="entry name" value="Beta-barrel_TonB_sf"/>
</dbReference>
<protein>
    <submittedName>
        <fullName evidence="13">TonB-dependent receptor</fullName>
    </submittedName>
</protein>